<dbReference type="AlphaFoldDB" id="A0A0D3DKK6"/>
<evidence type="ECO:0000313" key="1">
    <source>
        <dbReference type="EnsemblPlants" id="Bo8g026950.1"/>
    </source>
</evidence>
<evidence type="ECO:0000313" key="2">
    <source>
        <dbReference type="Proteomes" id="UP000032141"/>
    </source>
</evidence>
<keyword evidence="2" id="KW-1185">Reference proteome</keyword>
<dbReference type="InterPro" id="IPR009003">
    <property type="entry name" value="Peptidase_S1_PA"/>
</dbReference>
<dbReference type="InterPro" id="IPR043504">
    <property type="entry name" value="Peptidase_S1_PA_chymotrypsin"/>
</dbReference>
<name>A0A0D3DKK6_BRAOL</name>
<dbReference type="Pfam" id="PF13365">
    <property type="entry name" value="Trypsin_2"/>
    <property type="match status" value="1"/>
</dbReference>
<dbReference type="Proteomes" id="UP000032141">
    <property type="component" value="Chromosome C8"/>
</dbReference>
<protein>
    <submittedName>
        <fullName evidence="1">Uncharacterized protein</fullName>
    </submittedName>
</protein>
<dbReference type="GO" id="GO:0004252">
    <property type="term" value="F:serine-type endopeptidase activity"/>
    <property type="evidence" value="ECO:0007669"/>
    <property type="project" value="TreeGrafter"/>
</dbReference>
<dbReference type="Gene3D" id="2.40.10.10">
    <property type="entry name" value="Trypsin-like serine proteases"/>
    <property type="match status" value="1"/>
</dbReference>
<dbReference type="STRING" id="109376.A0A0D3DKK6"/>
<dbReference type="PANTHER" id="PTHR45980">
    <property type="match status" value="1"/>
</dbReference>
<dbReference type="SUPFAM" id="SSF50494">
    <property type="entry name" value="Trypsin-like serine proteases"/>
    <property type="match status" value="1"/>
</dbReference>
<dbReference type="PANTHER" id="PTHR45980:SF7">
    <property type="entry name" value="PROTEASE DO-LIKE 11, MITOCHONDRIAL-RELATED"/>
    <property type="match status" value="1"/>
</dbReference>
<dbReference type="HOGENOM" id="CLU_1689174_0_0_1"/>
<proteinExistence type="predicted"/>
<sequence>MAGRVVRNLSAILNVGNNDRSTVKKKQNGRMKTKETCPVGLLKNSVVKVFFASRDYSRTRPWETHTERCSGSGFAISGKRILTNAHVVEVLNEHTSVHVKKRGSTIKYKAKVQKIAHECDLAILEIDSQEFWKGMNPLELGGIPPLKKAVFVLGYS</sequence>
<reference evidence="1 2" key="1">
    <citation type="journal article" date="2014" name="Genome Biol.">
        <title>Transcriptome and methylome profiling reveals relics of genome dominance in the mesopolyploid Brassica oleracea.</title>
        <authorList>
            <person name="Parkin I.A."/>
            <person name="Koh C."/>
            <person name="Tang H."/>
            <person name="Robinson S.J."/>
            <person name="Kagale S."/>
            <person name="Clarke W.E."/>
            <person name="Town C.D."/>
            <person name="Nixon J."/>
            <person name="Krishnakumar V."/>
            <person name="Bidwell S.L."/>
            <person name="Denoeud F."/>
            <person name="Belcram H."/>
            <person name="Links M.G."/>
            <person name="Just J."/>
            <person name="Clarke C."/>
            <person name="Bender T."/>
            <person name="Huebert T."/>
            <person name="Mason A.S."/>
            <person name="Pires J.C."/>
            <person name="Barker G."/>
            <person name="Moore J."/>
            <person name="Walley P.G."/>
            <person name="Manoli S."/>
            <person name="Batley J."/>
            <person name="Edwards D."/>
            <person name="Nelson M.N."/>
            <person name="Wang X."/>
            <person name="Paterson A.H."/>
            <person name="King G."/>
            <person name="Bancroft I."/>
            <person name="Chalhoub B."/>
            <person name="Sharpe A.G."/>
        </authorList>
    </citation>
    <scope>NUCLEOTIDE SEQUENCE</scope>
    <source>
        <strain evidence="1 2">cv. TO1000</strain>
    </source>
</reference>
<accession>A0A0D3DKK6</accession>
<dbReference type="Gramene" id="Bo8g026950.1">
    <property type="protein sequence ID" value="Bo8g026950.1"/>
    <property type="gene ID" value="Bo8g026950"/>
</dbReference>
<reference evidence="1" key="2">
    <citation type="submission" date="2015-03" db="UniProtKB">
        <authorList>
            <consortium name="EnsemblPlants"/>
        </authorList>
    </citation>
    <scope>IDENTIFICATION</scope>
</reference>
<organism evidence="1 2">
    <name type="scientific">Brassica oleracea var. oleracea</name>
    <dbReference type="NCBI Taxonomy" id="109376"/>
    <lineage>
        <taxon>Eukaryota</taxon>
        <taxon>Viridiplantae</taxon>
        <taxon>Streptophyta</taxon>
        <taxon>Embryophyta</taxon>
        <taxon>Tracheophyta</taxon>
        <taxon>Spermatophyta</taxon>
        <taxon>Magnoliopsida</taxon>
        <taxon>eudicotyledons</taxon>
        <taxon>Gunneridae</taxon>
        <taxon>Pentapetalae</taxon>
        <taxon>rosids</taxon>
        <taxon>malvids</taxon>
        <taxon>Brassicales</taxon>
        <taxon>Brassicaceae</taxon>
        <taxon>Brassiceae</taxon>
        <taxon>Brassica</taxon>
    </lineage>
</organism>
<dbReference type="eggNOG" id="KOG1320">
    <property type="taxonomic scope" value="Eukaryota"/>
</dbReference>
<dbReference type="EnsemblPlants" id="Bo8g026950.1">
    <property type="protein sequence ID" value="Bo8g026950.1"/>
    <property type="gene ID" value="Bo8g026950"/>
</dbReference>